<feature type="region of interest" description="Disordered" evidence="1">
    <location>
        <begin position="1"/>
        <end position="28"/>
    </location>
</feature>
<evidence type="ECO:0000256" key="1">
    <source>
        <dbReference type="SAM" id="MobiDB-lite"/>
    </source>
</evidence>
<dbReference type="KEGG" id="cvn:111100077"/>
<dbReference type="OrthoDB" id="6119135at2759"/>
<sequence>MELRNYHTQYEDPNETSPNEAEMRGHTDRRTVRPLGWVARESRMEQHMEKAMFRHQVKLLSDLIQAKKTQRGVPFHDISPRLMSSRLSQHSVTISDKYRNVNNAFHARYYNTVPQSVLNAAERRMEGYPHRVVPPACHRHAEVNNRMKSAHCDVFGPNFCADCTRIKKRVKSAQDQRVYFPNISTHSKAIVAPEKVERILLWHERDYFQSPSFGSAIYDLSSVCKGIDGSGPHVFPESEILERVRSAKKLEAQREAELAEKEAAAPIAPPSSRRNSLSQITHFPQNNDMRVTVSFAV</sequence>
<reference evidence="3" key="1">
    <citation type="submission" date="2025-08" db="UniProtKB">
        <authorList>
            <consortium name="RefSeq"/>
        </authorList>
    </citation>
    <scope>IDENTIFICATION</scope>
    <source>
        <tissue evidence="3">Whole sample</tissue>
    </source>
</reference>
<keyword evidence="2" id="KW-1185">Reference proteome</keyword>
<organism evidence="2 3">
    <name type="scientific">Crassostrea virginica</name>
    <name type="common">Eastern oyster</name>
    <dbReference type="NCBI Taxonomy" id="6565"/>
    <lineage>
        <taxon>Eukaryota</taxon>
        <taxon>Metazoa</taxon>
        <taxon>Spiralia</taxon>
        <taxon>Lophotrochozoa</taxon>
        <taxon>Mollusca</taxon>
        <taxon>Bivalvia</taxon>
        <taxon>Autobranchia</taxon>
        <taxon>Pteriomorphia</taxon>
        <taxon>Ostreida</taxon>
        <taxon>Ostreoidea</taxon>
        <taxon>Ostreidae</taxon>
        <taxon>Crassostrea</taxon>
    </lineage>
</organism>
<dbReference type="GeneID" id="111100077"/>
<name>A0A8B8A7E2_CRAVI</name>
<protein>
    <submittedName>
        <fullName evidence="3">Uncharacterized protein LOC111100077 isoform X1</fullName>
    </submittedName>
</protein>
<accession>A0A8B8A7E2</accession>
<gene>
    <name evidence="3" type="primary">LOC111100077</name>
</gene>
<proteinExistence type="predicted"/>
<feature type="region of interest" description="Disordered" evidence="1">
    <location>
        <begin position="259"/>
        <end position="278"/>
    </location>
</feature>
<dbReference type="AlphaFoldDB" id="A0A8B8A7E2"/>
<dbReference type="RefSeq" id="XP_022287387.1">
    <property type="nucleotide sequence ID" value="XM_022431679.1"/>
</dbReference>
<dbReference type="Proteomes" id="UP000694844">
    <property type="component" value="Chromosome 6"/>
</dbReference>
<evidence type="ECO:0000313" key="3">
    <source>
        <dbReference type="RefSeq" id="XP_022287387.1"/>
    </source>
</evidence>
<evidence type="ECO:0000313" key="2">
    <source>
        <dbReference type="Proteomes" id="UP000694844"/>
    </source>
</evidence>